<name>K6Z872_9ALTE</name>
<proteinExistence type="predicted"/>
<dbReference type="EMBL" id="BAER01000037">
    <property type="protein sequence ID" value="GAC32361.1"/>
    <property type="molecule type" value="Genomic_DNA"/>
</dbReference>
<dbReference type="Gene3D" id="1.20.1290.10">
    <property type="entry name" value="AhpD-like"/>
    <property type="match status" value="1"/>
</dbReference>
<dbReference type="PANTHER" id="PTHR35446">
    <property type="entry name" value="SI:CH211-175M2.5"/>
    <property type="match status" value="1"/>
</dbReference>
<accession>K6Z872</accession>
<sequence>MSRLSALSIDALPSDLKAIMTAGEDIMGFTPNDGLIMARSPLMLKAFLGLVQSIYQPSALDNDLKKLLGLMTSSASGCQYCQAHTQYGALKHGITEQKVAAIWEYQSSELFSPAEREALDVARNAALVPNAVTDEQFTRLKNHFSEVQIVEIVAVISLFGFLNRWNATFITDIEAAPAMASTKFSSMGK</sequence>
<dbReference type="GO" id="GO:0051920">
    <property type="term" value="F:peroxiredoxin activity"/>
    <property type="evidence" value="ECO:0007669"/>
    <property type="project" value="InterPro"/>
</dbReference>
<dbReference type="Proteomes" id="UP000006322">
    <property type="component" value="Unassembled WGS sequence"/>
</dbReference>
<dbReference type="PANTHER" id="PTHR35446:SF2">
    <property type="entry name" value="CARBOXYMUCONOLACTONE DECARBOXYLASE-LIKE DOMAIN-CONTAINING PROTEIN"/>
    <property type="match status" value="1"/>
</dbReference>
<dbReference type="STRING" id="1129793.GPLA_1447"/>
<evidence type="ECO:0000313" key="3">
    <source>
        <dbReference type="Proteomes" id="UP000006322"/>
    </source>
</evidence>
<evidence type="ECO:0000313" key="2">
    <source>
        <dbReference type="EMBL" id="GAC32361.1"/>
    </source>
</evidence>
<dbReference type="RefSeq" id="WP_007104159.1">
    <property type="nucleotide sequence ID" value="NZ_BAER01000037.1"/>
</dbReference>
<organism evidence="2 3">
    <name type="scientific">Paraglaciecola polaris LMG 21857</name>
    <dbReference type="NCBI Taxonomy" id="1129793"/>
    <lineage>
        <taxon>Bacteria</taxon>
        <taxon>Pseudomonadati</taxon>
        <taxon>Pseudomonadota</taxon>
        <taxon>Gammaproteobacteria</taxon>
        <taxon>Alteromonadales</taxon>
        <taxon>Alteromonadaceae</taxon>
        <taxon>Paraglaciecola</taxon>
    </lineage>
</organism>
<reference evidence="3" key="1">
    <citation type="journal article" date="2014" name="Environ. Microbiol.">
        <title>Comparative genomics of the marine bacterial genus Glaciecola reveals the high degree of genomic diversity and genomic characteristic for cold adaptation.</title>
        <authorList>
            <person name="Qin Q.L."/>
            <person name="Xie B.B."/>
            <person name="Yu Y."/>
            <person name="Shu Y.L."/>
            <person name="Rong J.C."/>
            <person name="Zhang Y.J."/>
            <person name="Zhao D.L."/>
            <person name="Chen X.L."/>
            <person name="Zhang X.Y."/>
            <person name="Chen B."/>
            <person name="Zhou B.C."/>
            <person name="Zhang Y.Z."/>
        </authorList>
    </citation>
    <scope>NUCLEOTIDE SEQUENCE [LARGE SCALE GENOMIC DNA]</scope>
    <source>
        <strain evidence="3">LMG 21857</strain>
    </source>
</reference>
<feature type="domain" description="Carboxymuconolactone decarboxylase-like" evidence="1">
    <location>
        <begin position="41"/>
        <end position="123"/>
    </location>
</feature>
<dbReference type="Pfam" id="PF02627">
    <property type="entry name" value="CMD"/>
    <property type="match status" value="1"/>
</dbReference>
<keyword evidence="3" id="KW-1185">Reference proteome</keyword>
<dbReference type="AlphaFoldDB" id="K6Z872"/>
<dbReference type="OrthoDB" id="9808310at2"/>
<dbReference type="InterPro" id="IPR029032">
    <property type="entry name" value="AhpD-like"/>
</dbReference>
<evidence type="ECO:0000259" key="1">
    <source>
        <dbReference type="Pfam" id="PF02627"/>
    </source>
</evidence>
<comment type="caution">
    <text evidence="2">The sequence shown here is derived from an EMBL/GenBank/DDBJ whole genome shotgun (WGS) entry which is preliminary data.</text>
</comment>
<dbReference type="SUPFAM" id="SSF69118">
    <property type="entry name" value="AhpD-like"/>
    <property type="match status" value="1"/>
</dbReference>
<protein>
    <submittedName>
        <fullName evidence="2">Probable fusion protein</fullName>
    </submittedName>
</protein>
<dbReference type="InterPro" id="IPR003779">
    <property type="entry name" value="CMD-like"/>
</dbReference>
<gene>
    <name evidence="2" type="ORF">GPLA_1447</name>
</gene>